<feature type="transmembrane region" description="Helical" evidence="12">
    <location>
        <begin position="320"/>
        <end position="339"/>
    </location>
</feature>
<dbReference type="Pfam" id="PF00512">
    <property type="entry name" value="HisKA"/>
    <property type="match status" value="2"/>
</dbReference>
<feature type="modified residue" description="4-aspartylphosphate" evidence="10">
    <location>
        <position position="743"/>
    </location>
</feature>
<dbReference type="GO" id="GO:0005886">
    <property type="term" value="C:plasma membrane"/>
    <property type="evidence" value="ECO:0007669"/>
    <property type="project" value="UniProtKB-SubCell"/>
</dbReference>
<dbReference type="SMART" id="SM00387">
    <property type="entry name" value="HATPase_c"/>
    <property type="match status" value="2"/>
</dbReference>
<dbReference type="HOGENOM" id="CLU_000445_105_2_9"/>
<dbReference type="GO" id="GO:0000155">
    <property type="term" value="F:phosphorelay sensor kinase activity"/>
    <property type="evidence" value="ECO:0007669"/>
    <property type="project" value="InterPro"/>
</dbReference>
<protein>
    <recommendedName>
        <fullName evidence="3">histidine kinase</fullName>
        <ecNumber evidence="3">2.7.13.3</ecNumber>
    </recommendedName>
</protein>
<keyword evidence="4 10" id="KW-0597">Phosphoprotein</keyword>
<feature type="transmembrane region" description="Helical" evidence="12">
    <location>
        <begin position="200"/>
        <end position="222"/>
    </location>
</feature>
<dbReference type="SMART" id="SM00388">
    <property type="entry name" value="HisKA"/>
    <property type="match status" value="2"/>
</dbReference>
<evidence type="ECO:0000256" key="3">
    <source>
        <dbReference type="ARBA" id="ARBA00012438"/>
    </source>
</evidence>
<keyword evidence="16" id="KW-1185">Reference proteome</keyword>
<evidence type="ECO:0000256" key="4">
    <source>
        <dbReference type="ARBA" id="ARBA00022553"/>
    </source>
</evidence>
<keyword evidence="11" id="KW-0175">Coiled coil</keyword>
<comment type="subcellular location">
    <subcellularLocation>
        <location evidence="2">Cell membrane</location>
        <topology evidence="2">Multi-pass membrane protein</topology>
    </subcellularLocation>
</comment>
<dbReference type="Proteomes" id="UP000000271">
    <property type="component" value="Chromosome"/>
</dbReference>
<dbReference type="eggNOG" id="COG4251">
    <property type="taxonomic scope" value="Bacteria"/>
</dbReference>
<dbReference type="PROSITE" id="PS50109">
    <property type="entry name" value="HIS_KIN"/>
    <property type="match status" value="2"/>
</dbReference>
<dbReference type="SUPFAM" id="SSF47384">
    <property type="entry name" value="Homodimeric domain of signal transducing histidine kinase"/>
    <property type="match status" value="2"/>
</dbReference>
<dbReference type="InterPro" id="IPR011623">
    <property type="entry name" value="7TMR_DISM_rcpt_extracell_dom1"/>
</dbReference>
<evidence type="ECO:0000256" key="10">
    <source>
        <dbReference type="PROSITE-ProRule" id="PRU00169"/>
    </source>
</evidence>
<evidence type="ECO:0000313" key="16">
    <source>
        <dbReference type="Proteomes" id="UP000000271"/>
    </source>
</evidence>
<dbReference type="InterPro" id="IPR003661">
    <property type="entry name" value="HisK_dim/P_dom"/>
</dbReference>
<dbReference type="PANTHER" id="PTHR43047:SF72">
    <property type="entry name" value="OSMOSENSING HISTIDINE PROTEIN KINASE SLN1"/>
    <property type="match status" value="1"/>
</dbReference>
<feature type="transmembrane region" description="Helical" evidence="12">
    <location>
        <begin position="261"/>
        <end position="281"/>
    </location>
</feature>
<keyword evidence="5" id="KW-0808">Transferase</keyword>
<dbReference type="CDD" id="cd00082">
    <property type="entry name" value="HisKA"/>
    <property type="match status" value="2"/>
</dbReference>
<keyword evidence="8" id="KW-0067">ATP-binding</keyword>
<feature type="coiled-coil region" evidence="11">
    <location>
        <begin position="396"/>
        <end position="437"/>
    </location>
</feature>
<sequence>MNRTKRQVNDVRCIRITVQAILIAILFSLPAFVMAEDERYILNDHTERLDLYPSMMMYKDRSRTMTPEDALEALSGNEFVQSSEVDQRSGFFKTATWLSVQVENQSDQDDWLIEFAFPLIYELAVYEVEDQTPVPLYETGAVGFPFDHREVRHRHFLFPVTVGQSETAHYLIRAKGGGDLHPPITLQTPRYQTERMQQDLILLGIFYGIVGVMILYNLFLFVSLKIRSYLYYVLAMFCTLMGKISINGVGFQYLWPESPGWNLISTPFWVSLGSIFILLFTRSFLETDRHFPYFLKMAFFLIIWHGVVIALLFVAHIPALNLMIAGALATFVTVLITAFRSLIRGVRQARFFFLGWLIFLSGVTVTILERAAVIPYSLFAEYAGQGAMTAEVVLLSLALADKIQIMREEKAAAEEEARESQQEALENLRKADALKNEFLAVTSHELRTPLYGMIGIAESLKEGAAGEPPEDMKDQLDTIVASGNRLAHLINDILDFSKLKHGSLRLDVKAVDVKHLASFVTAVTGPLIAGKPVLMQIDMPDDLPRVKADPNRIQQVLYNLVGNAIKFTEKGRITLSAKAAGKFVTVRVSDTGIGIPKQERDAIFDPFVQVDQLSDHRPDGTGIGLTITKQLLELHDSRLEVDTDTEEGASFFFALPIHQESEDVREATEIPEVYTAPPAERNTQRYTVGSAKARILIADDEPVNLQVLTNQLSLEGYETHLASSGEEVLDFIAAESFDLIILDLMMPGISGYEVCVSLREDFSLVDLPILMLTAKSGLDDKVIAFEAGANDYLVKPCERLELTSRVRTLIRIKKMNEELKALNVELEEKVAERTKALGTSNEALTRANKSLVAAEDARKQLLSNIAHELGTPVALIHSYMQSVRAGLIAMDDPYYHQQVEKKIQILNRLISDLFDLARFEQDHKILQRETFSVSDWLTKVDETCRFEVTQHHRRYEGPEIGAFEPYKREWYCHVDVERMDQVLSNLIVNSVKFTTEDDGTIRITAEWDLNERKLVIGIHDNGAGIPKEAVPFMFDRFYRAGDHSGFKPKGSGLGLAIVKQIIESHGGEVDVTSEQGKGTSFFITVPMINRRELKDLADDYDRGR</sequence>
<dbReference type="GO" id="GO:0009927">
    <property type="term" value="F:histidine phosphotransfer kinase activity"/>
    <property type="evidence" value="ECO:0007669"/>
    <property type="project" value="TreeGrafter"/>
</dbReference>
<gene>
    <name evidence="15" type="ordered locus">Bsel_3127</name>
</gene>
<dbReference type="OrthoDB" id="9809348at2"/>
<evidence type="ECO:0000259" key="13">
    <source>
        <dbReference type="PROSITE" id="PS50109"/>
    </source>
</evidence>
<dbReference type="GO" id="GO:0005524">
    <property type="term" value="F:ATP binding"/>
    <property type="evidence" value="ECO:0007669"/>
    <property type="project" value="UniProtKB-KW"/>
</dbReference>
<evidence type="ECO:0000256" key="12">
    <source>
        <dbReference type="SAM" id="Phobius"/>
    </source>
</evidence>
<dbReference type="Pfam" id="PF07695">
    <property type="entry name" value="7TMR-DISM_7TM"/>
    <property type="match status" value="1"/>
</dbReference>
<evidence type="ECO:0000259" key="14">
    <source>
        <dbReference type="PROSITE" id="PS50110"/>
    </source>
</evidence>
<dbReference type="Pfam" id="PF02518">
    <property type="entry name" value="HATPase_c"/>
    <property type="match status" value="2"/>
</dbReference>
<feature type="transmembrane region" description="Helical" evidence="12">
    <location>
        <begin position="229"/>
        <end position="255"/>
    </location>
</feature>
<evidence type="ECO:0000256" key="5">
    <source>
        <dbReference type="ARBA" id="ARBA00022679"/>
    </source>
</evidence>
<dbReference type="Gene3D" id="1.10.287.130">
    <property type="match status" value="2"/>
</dbReference>
<proteinExistence type="predicted"/>
<accession>D6Y0P1</accession>
<evidence type="ECO:0000256" key="2">
    <source>
        <dbReference type="ARBA" id="ARBA00004651"/>
    </source>
</evidence>
<keyword evidence="12" id="KW-0812">Transmembrane</keyword>
<keyword evidence="7" id="KW-0418">Kinase</keyword>
<dbReference type="KEGG" id="bse:Bsel_3127"/>
<dbReference type="InterPro" id="IPR011006">
    <property type="entry name" value="CheY-like_superfamily"/>
</dbReference>
<feature type="domain" description="Histidine kinase" evidence="13">
    <location>
        <begin position="441"/>
        <end position="659"/>
    </location>
</feature>
<feature type="transmembrane region" description="Helical" evidence="12">
    <location>
        <begin position="293"/>
        <end position="314"/>
    </location>
</feature>
<dbReference type="Gene3D" id="2.60.40.2380">
    <property type="match status" value="1"/>
</dbReference>
<keyword evidence="9" id="KW-0902">Two-component regulatory system</keyword>
<dbReference type="eggNOG" id="COG3437">
    <property type="taxonomic scope" value="Bacteria"/>
</dbReference>
<dbReference type="InterPro" id="IPR011622">
    <property type="entry name" value="7TMR_DISM_rcpt_extracell_dom2"/>
</dbReference>
<dbReference type="InterPro" id="IPR001789">
    <property type="entry name" value="Sig_transdc_resp-reg_receiver"/>
</dbReference>
<dbReference type="FunFam" id="3.30.565.10:FF:000006">
    <property type="entry name" value="Sensor histidine kinase WalK"/>
    <property type="match status" value="2"/>
</dbReference>
<dbReference type="STRING" id="439292.Bsel_3127"/>
<dbReference type="PROSITE" id="PS50110">
    <property type="entry name" value="RESPONSE_REGULATORY"/>
    <property type="match status" value="1"/>
</dbReference>
<evidence type="ECO:0000256" key="9">
    <source>
        <dbReference type="ARBA" id="ARBA00023012"/>
    </source>
</evidence>
<evidence type="ECO:0000256" key="8">
    <source>
        <dbReference type="ARBA" id="ARBA00022840"/>
    </source>
</evidence>
<keyword evidence="6" id="KW-0547">Nucleotide-binding</keyword>
<dbReference type="SUPFAM" id="SSF52172">
    <property type="entry name" value="CheY-like"/>
    <property type="match status" value="1"/>
</dbReference>
<feature type="domain" description="Response regulatory" evidence="14">
    <location>
        <begin position="694"/>
        <end position="810"/>
    </location>
</feature>
<dbReference type="InterPro" id="IPR003594">
    <property type="entry name" value="HATPase_dom"/>
</dbReference>
<dbReference type="CDD" id="cd17574">
    <property type="entry name" value="REC_OmpR"/>
    <property type="match status" value="1"/>
</dbReference>
<dbReference type="InterPro" id="IPR036097">
    <property type="entry name" value="HisK_dim/P_sf"/>
</dbReference>
<dbReference type="Gene3D" id="3.40.50.2300">
    <property type="match status" value="1"/>
</dbReference>
<reference evidence="15" key="1">
    <citation type="submission" date="2009-10" db="EMBL/GenBank/DDBJ databases">
        <title>Complete sequence of Bacillus selenitireducens MLS10.</title>
        <authorList>
            <consortium name="US DOE Joint Genome Institute"/>
            <person name="Lucas S."/>
            <person name="Copeland A."/>
            <person name="Lapidus A."/>
            <person name="Glavina del Rio T."/>
            <person name="Dalin E."/>
            <person name="Tice H."/>
            <person name="Bruce D."/>
            <person name="Goodwin L."/>
            <person name="Pitluck S."/>
            <person name="Sims D."/>
            <person name="Brettin T."/>
            <person name="Detter J.C."/>
            <person name="Han C."/>
            <person name="Larimer F."/>
            <person name="Land M."/>
            <person name="Hauser L."/>
            <person name="Kyrpides N."/>
            <person name="Ovchinnikova G."/>
            <person name="Stolz J."/>
        </authorList>
    </citation>
    <scope>NUCLEOTIDE SEQUENCE [LARGE SCALE GENOMIC DNA]</scope>
    <source>
        <strain evidence="15">MLS10</strain>
    </source>
</reference>
<dbReference type="PRINTS" id="PR00344">
    <property type="entry name" value="BCTRLSENSOR"/>
</dbReference>
<dbReference type="EMBL" id="CP001791">
    <property type="protein sequence ID" value="ADI00609.1"/>
    <property type="molecule type" value="Genomic_DNA"/>
</dbReference>
<dbReference type="PANTHER" id="PTHR43047">
    <property type="entry name" value="TWO-COMPONENT HISTIDINE PROTEIN KINASE"/>
    <property type="match status" value="1"/>
</dbReference>
<dbReference type="InterPro" id="IPR005467">
    <property type="entry name" value="His_kinase_dom"/>
</dbReference>
<evidence type="ECO:0000256" key="6">
    <source>
        <dbReference type="ARBA" id="ARBA00022741"/>
    </source>
</evidence>
<dbReference type="InterPro" id="IPR036890">
    <property type="entry name" value="HATPase_C_sf"/>
</dbReference>
<dbReference type="InterPro" id="IPR004358">
    <property type="entry name" value="Sig_transdc_His_kin-like_C"/>
</dbReference>
<name>D6Y0P1_BACIE</name>
<evidence type="ECO:0000256" key="1">
    <source>
        <dbReference type="ARBA" id="ARBA00000085"/>
    </source>
</evidence>
<dbReference type="Pfam" id="PF00072">
    <property type="entry name" value="Response_reg"/>
    <property type="match status" value="1"/>
</dbReference>
<organism evidence="15 16">
    <name type="scientific">Bacillus selenitireducens (strain ATCC 700615 / DSM 15326 / MLS10)</name>
    <dbReference type="NCBI Taxonomy" id="439292"/>
    <lineage>
        <taxon>Bacteria</taxon>
        <taxon>Bacillati</taxon>
        <taxon>Bacillota</taxon>
        <taxon>Bacilli</taxon>
        <taxon>Bacillales</taxon>
        <taxon>Bacillaceae</taxon>
        <taxon>Salisediminibacterium</taxon>
    </lineage>
</organism>
<keyword evidence="12" id="KW-0472">Membrane</keyword>
<keyword evidence="12" id="KW-1133">Transmembrane helix</keyword>
<comment type="catalytic activity">
    <reaction evidence="1">
        <text>ATP + protein L-histidine = ADP + protein N-phospho-L-histidine.</text>
        <dbReference type="EC" id="2.7.13.3"/>
    </reaction>
</comment>
<evidence type="ECO:0000256" key="11">
    <source>
        <dbReference type="SAM" id="Coils"/>
    </source>
</evidence>
<dbReference type="RefSeq" id="WP_013174013.1">
    <property type="nucleotide sequence ID" value="NC_014219.1"/>
</dbReference>
<dbReference type="Pfam" id="PF07696">
    <property type="entry name" value="7TMR-DISMED2"/>
    <property type="match status" value="1"/>
</dbReference>
<dbReference type="Gene3D" id="3.30.565.10">
    <property type="entry name" value="Histidine kinase-like ATPase, C-terminal domain"/>
    <property type="match status" value="2"/>
</dbReference>
<evidence type="ECO:0000256" key="7">
    <source>
        <dbReference type="ARBA" id="ARBA00022777"/>
    </source>
</evidence>
<dbReference type="AlphaFoldDB" id="D6Y0P1"/>
<dbReference type="SMART" id="SM00448">
    <property type="entry name" value="REC"/>
    <property type="match status" value="1"/>
</dbReference>
<feature type="transmembrane region" description="Helical" evidence="12">
    <location>
        <begin position="351"/>
        <end position="376"/>
    </location>
</feature>
<feature type="domain" description="Histidine kinase" evidence="13">
    <location>
        <begin position="864"/>
        <end position="1089"/>
    </location>
</feature>
<evidence type="ECO:0000313" key="15">
    <source>
        <dbReference type="EMBL" id="ADI00609.1"/>
    </source>
</evidence>
<feature type="coiled-coil region" evidence="11">
    <location>
        <begin position="805"/>
        <end position="864"/>
    </location>
</feature>
<dbReference type="SUPFAM" id="SSF55874">
    <property type="entry name" value="ATPase domain of HSP90 chaperone/DNA topoisomerase II/histidine kinase"/>
    <property type="match status" value="2"/>
</dbReference>
<dbReference type="EC" id="2.7.13.3" evidence="3"/>